<keyword evidence="3" id="KW-1185">Reference proteome</keyword>
<sequence length="287" mass="31674">MKDFQSGLFLNKIPYVRAGSGPNPIVVLNGGQAFVRRPTPARALRDAKRIARLLPRNRTVYILGYEPSPPADHGIGAIVEDIARILQDEIGPAAVMGISFGGFVAARLAAAHPGLVDQLILLVSAHRFSPAGRCSIDRQIECAWRGDFEGFLEEFGLVFRRPWLNWLLRARFRQERHRLHETMNDPATIVRGLHAVAGEDFGQDPTWLTGIRAPTLIVGGTKDPFFDVDAMAETARLIPSAQLKLFERETHMLPVERARSVAKAAKAFLELHPPRRSGGPYQAAAPP</sequence>
<evidence type="ECO:0000313" key="2">
    <source>
        <dbReference type="EMBL" id="MBJ6125825.1"/>
    </source>
</evidence>
<protein>
    <submittedName>
        <fullName evidence="2">Alpha/beta hydrolase</fullName>
    </submittedName>
</protein>
<dbReference type="EMBL" id="JAELXT010000008">
    <property type="protein sequence ID" value="MBJ6125825.1"/>
    <property type="molecule type" value="Genomic_DNA"/>
</dbReference>
<evidence type="ECO:0000313" key="3">
    <source>
        <dbReference type="Proteomes" id="UP000620670"/>
    </source>
</evidence>
<comment type="caution">
    <text evidence="2">The sequence shown here is derived from an EMBL/GenBank/DDBJ whole genome shotgun (WGS) entry which is preliminary data.</text>
</comment>
<reference evidence="3" key="1">
    <citation type="submission" date="2020-12" db="EMBL/GenBank/DDBJ databases">
        <title>Hymenobacter sp.</title>
        <authorList>
            <person name="Kim M.K."/>
        </authorList>
    </citation>
    <scope>NUCLEOTIDE SEQUENCE [LARGE SCALE GENOMIC DNA]</scope>
    <source>
        <strain evidence="3">BT325</strain>
    </source>
</reference>
<dbReference type="PANTHER" id="PTHR43798:SF33">
    <property type="entry name" value="HYDROLASE, PUTATIVE (AFU_ORTHOLOGUE AFUA_2G14860)-RELATED"/>
    <property type="match status" value="1"/>
</dbReference>
<gene>
    <name evidence="2" type="ORF">JAO75_10455</name>
</gene>
<dbReference type="GO" id="GO:0016787">
    <property type="term" value="F:hydrolase activity"/>
    <property type="evidence" value="ECO:0007669"/>
    <property type="project" value="UniProtKB-KW"/>
</dbReference>
<dbReference type="PRINTS" id="PR00111">
    <property type="entry name" value="ABHYDROLASE"/>
</dbReference>
<accession>A0ABS0Y1N0</accession>
<dbReference type="Pfam" id="PF12697">
    <property type="entry name" value="Abhydrolase_6"/>
    <property type="match status" value="1"/>
</dbReference>
<dbReference type="InterPro" id="IPR000073">
    <property type="entry name" value="AB_hydrolase_1"/>
</dbReference>
<dbReference type="Proteomes" id="UP000620670">
    <property type="component" value="Unassembled WGS sequence"/>
</dbReference>
<dbReference type="InterPro" id="IPR050266">
    <property type="entry name" value="AB_hydrolase_sf"/>
</dbReference>
<dbReference type="RefSeq" id="WP_199048939.1">
    <property type="nucleotide sequence ID" value="NZ_JAELXT010000008.1"/>
</dbReference>
<evidence type="ECO:0000259" key="1">
    <source>
        <dbReference type="Pfam" id="PF12697"/>
    </source>
</evidence>
<feature type="domain" description="AB hydrolase-1" evidence="1">
    <location>
        <begin position="47"/>
        <end position="263"/>
    </location>
</feature>
<dbReference type="SUPFAM" id="SSF53474">
    <property type="entry name" value="alpha/beta-Hydrolases"/>
    <property type="match status" value="1"/>
</dbReference>
<dbReference type="InterPro" id="IPR029058">
    <property type="entry name" value="AB_hydrolase_fold"/>
</dbReference>
<dbReference type="Gene3D" id="3.40.50.1820">
    <property type="entry name" value="alpha/beta hydrolase"/>
    <property type="match status" value="1"/>
</dbReference>
<keyword evidence="2" id="KW-0378">Hydrolase</keyword>
<organism evidence="2 3">
    <name type="scientific">Microvirga splendida</name>
    <dbReference type="NCBI Taxonomy" id="2795727"/>
    <lineage>
        <taxon>Bacteria</taxon>
        <taxon>Pseudomonadati</taxon>
        <taxon>Pseudomonadota</taxon>
        <taxon>Alphaproteobacteria</taxon>
        <taxon>Hyphomicrobiales</taxon>
        <taxon>Methylobacteriaceae</taxon>
        <taxon>Microvirga</taxon>
    </lineage>
</organism>
<proteinExistence type="predicted"/>
<name>A0ABS0Y1N0_9HYPH</name>
<dbReference type="PANTHER" id="PTHR43798">
    <property type="entry name" value="MONOACYLGLYCEROL LIPASE"/>
    <property type="match status" value="1"/>
</dbReference>